<protein>
    <submittedName>
        <fullName evidence="1">Uncharacterized protein</fullName>
    </submittedName>
</protein>
<reference evidence="1 2" key="1">
    <citation type="submission" date="2016-01" db="EMBL/GenBank/DDBJ databases">
        <title>Biosynthesis of antibiotic leucinostatins and their inhibition on Phytophthora in bio-control Purpureocillium lilacinum.</title>
        <authorList>
            <person name="Wang G."/>
            <person name="Liu Z."/>
            <person name="Lin R."/>
            <person name="Li E."/>
            <person name="Mao Z."/>
            <person name="Ling J."/>
            <person name="Yin W."/>
            <person name="Xie B."/>
        </authorList>
    </citation>
    <scope>NUCLEOTIDE SEQUENCE [LARGE SCALE GENOMIC DNA]</scope>
    <source>
        <strain evidence="1">PLBJ-1</strain>
    </source>
</reference>
<name>A0A179HCP1_PURLI</name>
<evidence type="ECO:0000313" key="2">
    <source>
        <dbReference type="Proteomes" id="UP000078240"/>
    </source>
</evidence>
<accession>A0A179HCP1</accession>
<dbReference type="Proteomes" id="UP000078240">
    <property type="component" value="Unassembled WGS sequence"/>
</dbReference>
<gene>
    <name evidence="1" type="ORF">VFPBJ_01273</name>
</gene>
<dbReference type="AlphaFoldDB" id="A0A179HCP1"/>
<proteinExistence type="predicted"/>
<comment type="caution">
    <text evidence="1">The sequence shown here is derived from an EMBL/GenBank/DDBJ whole genome shotgun (WGS) entry which is preliminary data.</text>
</comment>
<dbReference type="EMBL" id="LSBH01000001">
    <property type="protein sequence ID" value="OAQ87233.1"/>
    <property type="molecule type" value="Genomic_DNA"/>
</dbReference>
<organism evidence="1 2">
    <name type="scientific">Purpureocillium lilacinum</name>
    <name type="common">Paecilomyces lilacinus</name>
    <dbReference type="NCBI Taxonomy" id="33203"/>
    <lineage>
        <taxon>Eukaryota</taxon>
        <taxon>Fungi</taxon>
        <taxon>Dikarya</taxon>
        <taxon>Ascomycota</taxon>
        <taxon>Pezizomycotina</taxon>
        <taxon>Sordariomycetes</taxon>
        <taxon>Hypocreomycetidae</taxon>
        <taxon>Hypocreales</taxon>
        <taxon>Ophiocordycipitaceae</taxon>
        <taxon>Purpureocillium</taxon>
    </lineage>
</organism>
<evidence type="ECO:0000313" key="1">
    <source>
        <dbReference type="EMBL" id="OAQ87233.1"/>
    </source>
</evidence>
<sequence>MGGQVMMSSCPSWGERQLRRELRASLGRVILPIRACDRGRALRSESLFSPAEGPSLAHCPLRRNYSLPGRGRAGEWAAGWLAGMHEAAATAAVACCDMDG</sequence>